<dbReference type="Pfam" id="PF00497">
    <property type="entry name" value="SBP_bac_3"/>
    <property type="match status" value="1"/>
</dbReference>
<name>A0A167DS03_9GAMM</name>
<evidence type="ECO:0000313" key="6">
    <source>
        <dbReference type="Proteomes" id="UP000076503"/>
    </source>
</evidence>
<dbReference type="Proteomes" id="UP000076503">
    <property type="component" value="Unassembled WGS sequence"/>
</dbReference>
<feature type="chain" id="PRO_5007885327" description="Solute-binding protein family 3/N-terminal domain-containing protein" evidence="3">
    <location>
        <begin position="32"/>
        <end position="274"/>
    </location>
</feature>
<protein>
    <recommendedName>
        <fullName evidence="4">Solute-binding protein family 3/N-terminal domain-containing protein</fullName>
    </recommendedName>
</protein>
<organism evidence="5 6">
    <name type="scientific">Pseudoalteromonas luteoviolacea H33</name>
    <dbReference type="NCBI Taxonomy" id="1365251"/>
    <lineage>
        <taxon>Bacteria</taxon>
        <taxon>Pseudomonadati</taxon>
        <taxon>Pseudomonadota</taxon>
        <taxon>Gammaproteobacteria</taxon>
        <taxon>Alteromonadales</taxon>
        <taxon>Pseudoalteromonadaceae</taxon>
        <taxon>Pseudoalteromonas</taxon>
    </lineage>
</organism>
<accession>A0A167DS03</accession>
<dbReference type="OrthoDB" id="9768183at2"/>
<dbReference type="InterPro" id="IPR001638">
    <property type="entry name" value="Solute-binding_3/MltF_N"/>
</dbReference>
<dbReference type="SUPFAM" id="SSF53850">
    <property type="entry name" value="Periplasmic binding protein-like II"/>
    <property type="match status" value="1"/>
</dbReference>
<sequence>MNRTSLNKRGIKFHIVCMYLHTLMISSISYAQSECDKTLRVSTSGNWPPYSQRIDGQYVGLEVEIVELVLREAGFCWQYVELPSSSRAFKQFQENLVDIIPAASFTQPRRKYAEFSLPYRQEVMQLFAHTKNKREFNTSKNVSTPALLLNFGDNLIAVSRGSVYGEHFANFRRLCEDCVVETNFADERFNLVKKERVEYAVEDYLTGAYLLQKPEYEGMVKSTSIRIYENPIHYMLRPGMLNEKQLQRLNLAIIKSIEQIELLIDDYQNQYGLK</sequence>
<evidence type="ECO:0000256" key="2">
    <source>
        <dbReference type="ARBA" id="ARBA00022729"/>
    </source>
</evidence>
<proteinExistence type="inferred from homology"/>
<keyword evidence="2 3" id="KW-0732">Signal</keyword>
<dbReference type="AlphaFoldDB" id="A0A167DS03"/>
<comment type="caution">
    <text evidence="5">The sequence shown here is derived from an EMBL/GenBank/DDBJ whole genome shotgun (WGS) entry which is preliminary data.</text>
</comment>
<comment type="similarity">
    <text evidence="1">Belongs to the bacterial solute-binding protein 3 family.</text>
</comment>
<feature type="signal peptide" evidence="3">
    <location>
        <begin position="1"/>
        <end position="31"/>
    </location>
</feature>
<dbReference type="PANTHER" id="PTHR35936">
    <property type="entry name" value="MEMBRANE-BOUND LYTIC MUREIN TRANSGLYCOSYLASE F"/>
    <property type="match status" value="1"/>
</dbReference>
<reference evidence="5 6" key="1">
    <citation type="submission" date="2013-07" db="EMBL/GenBank/DDBJ databases">
        <title>Comparative Genomic and Metabolomic Analysis of Twelve Strains of Pseudoalteromonas luteoviolacea.</title>
        <authorList>
            <person name="Vynne N.G."/>
            <person name="Mansson M."/>
            <person name="Gram L."/>
        </authorList>
    </citation>
    <scope>NUCLEOTIDE SEQUENCE [LARGE SCALE GENOMIC DNA]</scope>
    <source>
        <strain evidence="5 6">H33</strain>
    </source>
</reference>
<evidence type="ECO:0000256" key="1">
    <source>
        <dbReference type="ARBA" id="ARBA00010333"/>
    </source>
</evidence>
<gene>
    <name evidence="5" type="ORF">N476_19700</name>
</gene>
<dbReference type="Gene3D" id="3.40.190.10">
    <property type="entry name" value="Periplasmic binding protein-like II"/>
    <property type="match status" value="2"/>
</dbReference>
<dbReference type="PATRIC" id="fig|1365251.3.peg.3254"/>
<dbReference type="SMART" id="SM00062">
    <property type="entry name" value="PBPb"/>
    <property type="match status" value="1"/>
</dbReference>
<evidence type="ECO:0000259" key="4">
    <source>
        <dbReference type="SMART" id="SM00062"/>
    </source>
</evidence>
<dbReference type="EMBL" id="AUXZ01000082">
    <property type="protein sequence ID" value="KZN49275.1"/>
    <property type="molecule type" value="Genomic_DNA"/>
</dbReference>
<evidence type="ECO:0000256" key="3">
    <source>
        <dbReference type="SAM" id="SignalP"/>
    </source>
</evidence>
<dbReference type="PANTHER" id="PTHR35936:SF25">
    <property type="entry name" value="ABC TRANSPORTER SUBSTRATE-BINDING PROTEIN"/>
    <property type="match status" value="1"/>
</dbReference>
<evidence type="ECO:0000313" key="5">
    <source>
        <dbReference type="EMBL" id="KZN49275.1"/>
    </source>
</evidence>
<feature type="domain" description="Solute-binding protein family 3/N-terminal" evidence="4">
    <location>
        <begin position="38"/>
        <end position="274"/>
    </location>
</feature>